<evidence type="ECO:0000256" key="1">
    <source>
        <dbReference type="ARBA" id="ARBA00022723"/>
    </source>
</evidence>
<dbReference type="Proteomes" id="UP000255106">
    <property type="component" value="Unassembled WGS sequence"/>
</dbReference>
<dbReference type="PANTHER" id="PTHR33569">
    <property type="entry name" value="UREASE"/>
    <property type="match status" value="1"/>
</dbReference>
<evidence type="ECO:0000256" key="3">
    <source>
        <dbReference type="ARBA" id="ARBA00047778"/>
    </source>
</evidence>
<keyword evidence="2 5" id="KW-0378">Hydrolase</keyword>
<organism evidence="5 6">
    <name type="scientific">Enterobacter cloacae</name>
    <dbReference type="NCBI Taxonomy" id="550"/>
    <lineage>
        <taxon>Bacteria</taxon>
        <taxon>Pseudomonadati</taxon>
        <taxon>Pseudomonadota</taxon>
        <taxon>Gammaproteobacteria</taxon>
        <taxon>Enterobacterales</taxon>
        <taxon>Enterobacteriaceae</taxon>
        <taxon>Enterobacter</taxon>
        <taxon>Enterobacter cloacae complex</taxon>
    </lineage>
</organism>
<dbReference type="GO" id="GO:0046872">
    <property type="term" value="F:metal ion binding"/>
    <property type="evidence" value="ECO:0007669"/>
    <property type="project" value="UniProtKB-KW"/>
</dbReference>
<keyword evidence="1" id="KW-0479">Metal-binding</keyword>
<dbReference type="InterPro" id="IPR050069">
    <property type="entry name" value="Urease_subunit"/>
</dbReference>
<proteinExistence type="predicted"/>
<dbReference type="SUPFAM" id="SSF51338">
    <property type="entry name" value="Composite domain of metallo-dependent hydrolases"/>
    <property type="match status" value="1"/>
</dbReference>
<reference evidence="5 6" key="1">
    <citation type="submission" date="2018-06" db="EMBL/GenBank/DDBJ databases">
        <authorList>
            <consortium name="Pathogen Informatics"/>
            <person name="Doyle S."/>
        </authorList>
    </citation>
    <scope>NUCLEOTIDE SEQUENCE [LARGE SCALE GENOMIC DNA]</scope>
    <source>
        <strain evidence="5 6">NCTC10005</strain>
    </source>
</reference>
<dbReference type="InterPro" id="IPR011612">
    <property type="entry name" value="Urease_alpha_N_dom"/>
</dbReference>
<dbReference type="EC" id="3.5.1.5" evidence="5"/>
<name>A0A377LSV8_ENTCL</name>
<evidence type="ECO:0000259" key="4">
    <source>
        <dbReference type="Pfam" id="PF00449"/>
    </source>
</evidence>
<dbReference type="EMBL" id="UGJB01000004">
    <property type="protein sequence ID" value="STQ09219.1"/>
    <property type="molecule type" value="Genomic_DNA"/>
</dbReference>
<feature type="domain" description="Urease alpha-subunit N-terminal" evidence="4">
    <location>
        <begin position="3"/>
        <end position="98"/>
    </location>
</feature>
<dbReference type="AlphaFoldDB" id="A0A377LSV8"/>
<dbReference type="InterPro" id="IPR011059">
    <property type="entry name" value="Metal-dep_hydrolase_composite"/>
</dbReference>
<sequence>MAEISRQAYADMFGPTTGDKVRLADSELWIEVENDLTVYGEEVKFGGGKVIRDGMGQGQMTADDCVDLVLTNALIVDHWGIVKADIGVKNGRSLPLAKPVTRTFSPG</sequence>
<dbReference type="PANTHER" id="PTHR33569:SF1">
    <property type="entry name" value="UREASE"/>
    <property type="match status" value="1"/>
</dbReference>
<dbReference type="Pfam" id="PF00449">
    <property type="entry name" value="Urease_alpha"/>
    <property type="match status" value="1"/>
</dbReference>
<protein>
    <submittedName>
        <fullName evidence="5">Urease subunit alpha</fullName>
        <ecNumber evidence="5">3.5.1.5</ecNumber>
    </submittedName>
</protein>
<gene>
    <name evidence="5" type="primary">ureC_5</name>
    <name evidence="5" type="ORF">NCTC10005_01923</name>
</gene>
<comment type="catalytic activity">
    <reaction evidence="3">
        <text>urea + 2 H2O + H(+) = hydrogencarbonate + 2 NH4(+)</text>
        <dbReference type="Rhea" id="RHEA:20557"/>
        <dbReference type="ChEBI" id="CHEBI:15377"/>
        <dbReference type="ChEBI" id="CHEBI:15378"/>
        <dbReference type="ChEBI" id="CHEBI:16199"/>
        <dbReference type="ChEBI" id="CHEBI:17544"/>
        <dbReference type="ChEBI" id="CHEBI:28938"/>
        <dbReference type="EC" id="3.5.1.5"/>
    </reaction>
</comment>
<evidence type="ECO:0000256" key="2">
    <source>
        <dbReference type="ARBA" id="ARBA00022801"/>
    </source>
</evidence>
<accession>A0A377LSV8</accession>
<dbReference type="Gene3D" id="2.30.40.10">
    <property type="entry name" value="Urease, subunit C, domain 1"/>
    <property type="match status" value="1"/>
</dbReference>
<dbReference type="GO" id="GO:0009039">
    <property type="term" value="F:urease activity"/>
    <property type="evidence" value="ECO:0007669"/>
    <property type="project" value="UniProtKB-EC"/>
</dbReference>
<evidence type="ECO:0000313" key="5">
    <source>
        <dbReference type="EMBL" id="STQ09219.1"/>
    </source>
</evidence>
<evidence type="ECO:0000313" key="6">
    <source>
        <dbReference type="Proteomes" id="UP000255106"/>
    </source>
</evidence>